<evidence type="ECO:0000313" key="2">
    <source>
        <dbReference type="Proteomes" id="UP000070457"/>
    </source>
</evidence>
<dbReference type="Proteomes" id="UP000070457">
    <property type="component" value="Unassembled WGS sequence"/>
</dbReference>
<gene>
    <name evidence="1" type="ORF">TR69_WS6001000829</name>
</gene>
<dbReference type="AlphaFoldDB" id="A0A136LYS3"/>
<protein>
    <submittedName>
        <fullName evidence="1">Uncharacterized protein</fullName>
    </submittedName>
</protein>
<evidence type="ECO:0000313" key="1">
    <source>
        <dbReference type="EMBL" id="KXK26808.1"/>
    </source>
</evidence>
<name>A0A136LYS3_9BACT</name>
<proteinExistence type="predicted"/>
<accession>A0A136LYS3</accession>
<dbReference type="STRING" id="1617426.TR69_WS6001000829"/>
<comment type="caution">
    <text evidence="1">The sequence shown here is derived from an EMBL/GenBank/DDBJ whole genome shotgun (WGS) entry which is preliminary data.</text>
</comment>
<sequence length="296" mass="32639">MANVHKIFVEPDEEIVFTIEKIVQAAESRAILVVPKNAALVSSAVSLKLLTKQMLRTTKLAVLVTEDEIGRRLAEKAALVAVGKISEVTKDVWVRAKEIKQMQQSEKERVRDELVGARKEEKVTDEPEIAPEPVKAVLEEEDQTAVAPETRVDVKAVDLEGILLFAGGDITDNPELMENERLRLEEEPDISGIDPVEPQVEQATFKGQGKNLADLKRKADNAKQDTPAQPKKALIGRDLTAMMAPKEPKRTQRTKRQAAAVPPVIEKVKAAAGRFLPVAVIKSCCRHLLSVFSCSF</sequence>
<organism evidence="1 2">
    <name type="scientific">candidate division WS6 bacterium OLB20</name>
    <dbReference type="NCBI Taxonomy" id="1617426"/>
    <lineage>
        <taxon>Bacteria</taxon>
        <taxon>Candidatus Dojkabacteria</taxon>
    </lineage>
</organism>
<dbReference type="EMBL" id="JYNZ01000003">
    <property type="protein sequence ID" value="KXK26808.1"/>
    <property type="molecule type" value="Genomic_DNA"/>
</dbReference>
<reference evidence="1 2" key="1">
    <citation type="submission" date="2015-02" db="EMBL/GenBank/DDBJ databases">
        <title>Improved understanding of the partial-nitritation anammox process through 23 genomes representing the majority of the microbial community.</title>
        <authorList>
            <person name="Speth D.R."/>
            <person name="In T Zandt M."/>
            <person name="Guerrero Cruz S."/>
            <person name="Jetten M.S."/>
            <person name="Dutilh B.E."/>
        </authorList>
    </citation>
    <scope>NUCLEOTIDE SEQUENCE [LARGE SCALE GENOMIC DNA]</scope>
    <source>
        <strain evidence="1">OLB20</strain>
    </source>
</reference>